<organism evidence="2 3">
    <name type="scientific">Nonomuraea typhae</name>
    <dbReference type="NCBI Taxonomy" id="2603600"/>
    <lineage>
        <taxon>Bacteria</taxon>
        <taxon>Bacillati</taxon>
        <taxon>Actinomycetota</taxon>
        <taxon>Actinomycetes</taxon>
        <taxon>Streptosporangiales</taxon>
        <taxon>Streptosporangiaceae</taxon>
        <taxon>Nonomuraea</taxon>
    </lineage>
</organism>
<feature type="transmembrane region" description="Helical" evidence="1">
    <location>
        <begin position="84"/>
        <end position="105"/>
    </location>
</feature>
<dbReference type="RefSeq" id="WP_397081466.1">
    <property type="nucleotide sequence ID" value="NZ_JBITGY010000003.1"/>
</dbReference>
<accession>A0ABW7YSB7</accession>
<evidence type="ECO:0000313" key="3">
    <source>
        <dbReference type="Proteomes" id="UP001612741"/>
    </source>
</evidence>
<gene>
    <name evidence="2" type="ORF">ACIBG2_12520</name>
</gene>
<proteinExistence type="predicted"/>
<keyword evidence="1" id="KW-1133">Transmembrane helix</keyword>
<evidence type="ECO:0000313" key="2">
    <source>
        <dbReference type="EMBL" id="MFI6498209.1"/>
    </source>
</evidence>
<keyword evidence="3" id="KW-1185">Reference proteome</keyword>
<sequence>MPNGARAAAAAGCILATPVAAWWLVGDLSATAPPGAELDYAVRPPDLGAGVERAAGLVAVLVVAGTLVFLIWSARRGRLDGRWWAALVPALAAGALAGAGARVVTAGTIGANIGAGLTVAGGGALVAVLLLWAAGWSLRILLTRKSG</sequence>
<feature type="transmembrane region" description="Helical" evidence="1">
    <location>
        <begin position="54"/>
        <end position="72"/>
    </location>
</feature>
<keyword evidence="1" id="KW-0812">Transmembrane</keyword>
<keyword evidence="1" id="KW-0472">Membrane</keyword>
<feature type="transmembrane region" description="Helical" evidence="1">
    <location>
        <begin position="117"/>
        <end position="142"/>
    </location>
</feature>
<dbReference type="Proteomes" id="UP001612741">
    <property type="component" value="Unassembled WGS sequence"/>
</dbReference>
<reference evidence="2 3" key="1">
    <citation type="submission" date="2024-10" db="EMBL/GenBank/DDBJ databases">
        <title>The Natural Products Discovery Center: Release of the First 8490 Sequenced Strains for Exploring Actinobacteria Biosynthetic Diversity.</title>
        <authorList>
            <person name="Kalkreuter E."/>
            <person name="Kautsar S.A."/>
            <person name="Yang D."/>
            <person name="Bader C.D."/>
            <person name="Teijaro C.N."/>
            <person name="Fluegel L."/>
            <person name="Davis C.M."/>
            <person name="Simpson J.R."/>
            <person name="Lauterbach L."/>
            <person name="Steele A.D."/>
            <person name="Gui C."/>
            <person name="Meng S."/>
            <person name="Li G."/>
            <person name="Viehrig K."/>
            <person name="Ye F."/>
            <person name="Su P."/>
            <person name="Kiefer A.F."/>
            <person name="Nichols A."/>
            <person name="Cepeda A.J."/>
            <person name="Yan W."/>
            <person name="Fan B."/>
            <person name="Jiang Y."/>
            <person name="Adhikari A."/>
            <person name="Zheng C.-J."/>
            <person name="Schuster L."/>
            <person name="Cowan T.M."/>
            <person name="Smanski M.J."/>
            <person name="Chevrette M.G."/>
            <person name="De Carvalho L.P.S."/>
            <person name="Shen B."/>
        </authorList>
    </citation>
    <scope>NUCLEOTIDE SEQUENCE [LARGE SCALE GENOMIC DNA]</scope>
    <source>
        <strain evidence="2 3">NPDC050545</strain>
    </source>
</reference>
<comment type="caution">
    <text evidence="2">The sequence shown here is derived from an EMBL/GenBank/DDBJ whole genome shotgun (WGS) entry which is preliminary data.</text>
</comment>
<dbReference type="EMBL" id="JBITGY010000003">
    <property type="protein sequence ID" value="MFI6498209.1"/>
    <property type="molecule type" value="Genomic_DNA"/>
</dbReference>
<protein>
    <submittedName>
        <fullName evidence="2">Uncharacterized protein</fullName>
    </submittedName>
</protein>
<evidence type="ECO:0000256" key="1">
    <source>
        <dbReference type="SAM" id="Phobius"/>
    </source>
</evidence>
<name>A0ABW7YSB7_9ACTN</name>